<reference evidence="1" key="1">
    <citation type="journal article" date="2014" name="Int. J. Syst. Evol. Microbiol.">
        <title>Complete genome sequence of Corynebacterium casei LMG S-19264T (=DSM 44701T), isolated from a smear-ripened cheese.</title>
        <authorList>
            <consortium name="US DOE Joint Genome Institute (JGI-PGF)"/>
            <person name="Walter F."/>
            <person name="Albersmeier A."/>
            <person name="Kalinowski J."/>
            <person name="Ruckert C."/>
        </authorList>
    </citation>
    <scope>NUCLEOTIDE SEQUENCE</scope>
    <source>
        <strain evidence="1">CGMCC 1.15454</strain>
    </source>
</reference>
<dbReference type="AlphaFoldDB" id="A0A9W5TXL3"/>
<reference evidence="1" key="2">
    <citation type="submission" date="2020-09" db="EMBL/GenBank/DDBJ databases">
        <authorList>
            <person name="Sun Q."/>
            <person name="Zhou Y."/>
        </authorList>
    </citation>
    <scope>NUCLEOTIDE SEQUENCE</scope>
    <source>
        <strain evidence="1">CGMCC 1.15454</strain>
    </source>
</reference>
<keyword evidence="2" id="KW-1185">Reference proteome</keyword>
<name>A0A9W5TXL3_9BACI</name>
<proteinExistence type="predicted"/>
<evidence type="ECO:0000313" key="1">
    <source>
        <dbReference type="EMBL" id="GGB41140.1"/>
    </source>
</evidence>
<organism evidence="1 2">
    <name type="scientific">Lentibacillus populi</name>
    <dbReference type="NCBI Taxonomy" id="1827502"/>
    <lineage>
        <taxon>Bacteria</taxon>
        <taxon>Bacillati</taxon>
        <taxon>Bacillota</taxon>
        <taxon>Bacilli</taxon>
        <taxon>Bacillales</taxon>
        <taxon>Bacillaceae</taxon>
        <taxon>Lentibacillus</taxon>
    </lineage>
</organism>
<comment type="caution">
    <text evidence="1">The sequence shown here is derived from an EMBL/GenBank/DDBJ whole genome shotgun (WGS) entry which is preliminary data.</text>
</comment>
<evidence type="ECO:0000313" key="2">
    <source>
        <dbReference type="Proteomes" id="UP000621492"/>
    </source>
</evidence>
<protein>
    <submittedName>
        <fullName evidence="1">Uncharacterized protein</fullName>
    </submittedName>
</protein>
<gene>
    <name evidence="1" type="ORF">GCM10011409_18330</name>
</gene>
<dbReference type="Proteomes" id="UP000621492">
    <property type="component" value="Unassembled WGS sequence"/>
</dbReference>
<accession>A0A9W5TXL3</accession>
<sequence length="77" mass="9199">MTEAFFEEQGHHAILFTFIGKMIGGEIRFHIQRKLKKLHGSNPYSRKILTYTKRSGRIDEHKIFRPYIFRGTVINKY</sequence>
<dbReference type="EMBL" id="BMJD01000011">
    <property type="protein sequence ID" value="GGB41140.1"/>
    <property type="molecule type" value="Genomic_DNA"/>
</dbReference>